<dbReference type="Proteomes" id="UP000887159">
    <property type="component" value="Unassembled WGS sequence"/>
</dbReference>
<comment type="caution">
    <text evidence="2">The sequence shown here is derived from an EMBL/GenBank/DDBJ whole genome shotgun (WGS) entry which is preliminary data.</text>
</comment>
<dbReference type="EMBL" id="BMAU01021437">
    <property type="protein sequence ID" value="GFY36620.1"/>
    <property type="molecule type" value="Genomic_DNA"/>
</dbReference>
<accession>A0A8X6WKJ1</accession>
<reference evidence="2" key="1">
    <citation type="submission" date="2020-08" db="EMBL/GenBank/DDBJ databases">
        <title>Multicomponent nature underlies the extraordinary mechanical properties of spider dragline silk.</title>
        <authorList>
            <person name="Kono N."/>
            <person name="Nakamura H."/>
            <person name="Mori M."/>
            <person name="Yoshida Y."/>
            <person name="Ohtoshi R."/>
            <person name="Malay A.D."/>
            <person name="Moran D.A.P."/>
            <person name="Tomita M."/>
            <person name="Numata K."/>
            <person name="Arakawa K."/>
        </authorList>
    </citation>
    <scope>NUCLEOTIDE SEQUENCE</scope>
</reference>
<evidence type="ECO:0000313" key="2">
    <source>
        <dbReference type="EMBL" id="GFY36620.1"/>
    </source>
</evidence>
<name>A0A8X6WKJ1_TRICX</name>
<feature type="domain" description="Mutator-like transposase" evidence="1">
    <location>
        <begin position="75"/>
        <end position="184"/>
    </location>
</feature>
<evidence type="ECO:0000313" key="3">
    <source>
        <dbReference type="Proteomes" id="UP000887159"/>
    </source>
</evidence>
<keyword evidence="3" id="KW-1185">Reference proteome</keyword>
<gene>
    <name evidence="2" type="primary">X975_10654</name>
    <name evidence="2" type="ORF">TNCV_28241</name>
</gene>
<organism evidence="2 3">
    <name type="scientific">Trichonephila clavipes</name>
    <name type="common">Golden silk orbweaver</name>
    <name type="synonym">Nephila clavipes</name>
    <dbReference type="NCBI Taxonomy" id="2585209"/>
    <lineage>
        <taxon>Eukaryota</taxon>
        <taxon>Metazoa</taxon>
        <taxon>Ecdysozoa</taxon>
        <taxon>Arthropoda</taxon>
        <taxon>Chelicerata</taxon>
        <taxon>Arachnida</taxon>
        <taxon>Araneae</taxon>
        <taxon>Araneomorphae</taxon>
        <taxon>Entelegynae</taxon>
        <taxon>Araneoidea</taxon>
        <taxon>Nephilidae</taxon>
        <taxon>Trichonephila</taxon>
    </lineage>
</organism>
<evidence type="ECO:0000259" key="1">
    <source>
        <dbReference type="Pfam" id="PF20700"/>
    </source>
</evidence>
<sequence>MSLPNPVEQESYDVIINKLSRVMKEVAEESMKRAAVEENSSSPDNLLTVSGEGTLEDERTFIVDWSIYCNRGRNRKNYSGSAGKKEVDGMLRIFNRSEKLHNLKYSNYIGDGDTKTFNALSENKPYGDDHLIQKIECVGHVQKRMGTRLRKLKLVYSKKKLSDGKTISGKDLAHPALLKKCLGGKTQNPNESLNSLIWKFCPKTISSSLHIAEIAANLATSVFNDGNQILITILVKFGLKINRNVCVSLAERDNRRIFTSRQRRLESSFEARRAKKIKRVKKLSCFRNRKVYLMILEHFSMMTGGWRGWFVAGVPPPRLQVRPRPKSVDFRDAENQQRPCRMIIWHVEDP</sequence>
<dbReference type="AlphaFoldDB" id="A0A8X6WKJ1"/>
<dbReference type="Pfam" id="PF20700">
    <property type="entry name" value="Mutator"/>
    <property type="match status" value="1"/>
</dbReference>
<proteinExistence type="predicted"/>
<protein>
    <recommendedName>
        <fullName evidence="1">Mutator-like transposase domain-containing protein</fullName>
    </recommendedName>
</protein>
<dbReference type="InterPro" id="IPR049012">
    <property type="entry name" value="Mutator_transp_dom"/>
</dbReference>